<organism evidence="1 2">
    <name type="scientific">Knoellia locipacati</name>
    <dbReference type="NCBI Taxonomy" id="882824"/>
    <lineage>
        <taxon>Bacteria</taxon>
        <taxon>Bacillati</taxon>
        <taxon>Actinomycetota</taxon>
        <taxon>Actinomycetes</taxon>
        <taxon>Micrococcales</taxon>
        <taxon>Intrasporangiaceae</taxon>
        <taxon>Knoellia</taxon>
    </lineage>
</organism>
<dbReference type="EMBL" id="BKBA01000009">
    <property type="protein sequence ID" value="GEQ14542.1"/>
    <property type="molecule type" value="Genomic_DNA"/>
</dbReference>
<dbReference type="AlphaFoldDB" id="A0A512T2X4"/>
<keyword evidence="2" id="KW-1185">Reference proteome</keyword>
<gene>
    <name evidence="1" type="ORF">KLO01_25890</name>
</gene>
<evidence type="ECO:0000313" key="2">
    <source>
        <dbReference type="Proteomes" id="UP000321793"/>
    </source>
</evidence>
<sequence length="81" mass="8725">MGSPTPEQVRFVLDKVVADLRPPALVLALGRMGSPLFTDDDRACHQAVVDGCRELGVNLLATYVVTGNAVRELPDHLRIAS</sequence>
<reference evidence="1 2" key="1">
    <citation type="submission" date="2019-07" db="EMBL/GenBank/DDBJ databases">
        <title>Whole genome shotgun sequence of Knoellia locipacati NBRC 109775.</title>
        <authorList>
            <person name="Hosoyama A."/>
            <person name="Uohara A."/>
            <person name="Ohji S."/>
            <person name="Ichikawa N."/>
        </authorList>
    </citation>
    <scope>NUCLEOTIDE SEQUENCE [LARGE SCALE GENOMIC DNA]</scope>
    <source>
        <strain evidence="1 2">NBRC 109775</strain>
    </source>
</reference>
<comment type="caution">
    <text evidence="1">The sequence shown here is derived from an EMBL/GenBank/DDBJ whole genome shotgun (WGS) entry which is preliminary data.</text>
</comment>
<dbReference type="Proteomes" id="UP000321793">
    <property type="component" value="Unassembled WGS sequence"/>
</dbReference>
<dbReference type="OrthoDB" id="3822678at2"/>
<dbReference type="RefSeq" id="WP_147065748.1">
    <property type="nucleotide sequence ID" value="NZ_BAABDN010000002.1"/>
</dbReference>
<name>A0A512T2X4_9MICO</name>
<protein>
    <submittedName>
        <fullName evidence="1">Uncharacterized protein</fullName>
    </submittedName>
</protein>
<proteinExistence type="predicted"/>
<accession>A0A512T2X4</accession>
<evidence type="ECO:0000313" key="1">
    <source>
        <dbReference type="EMBL" id="GEQ14542.1"/>
    </source>
</evidence>